<dbReference type="EC" id="3.4.16.4" evidence="4"/>
<keyword evidence="4" id="KW-0121">Carboxypeptidase</keyword>
<dbReference type="PRINTS" id="PR00922">
    <property type="entry name" value="DADACBPTASE3"/>
</dbReference>
<dbReference type="Gene3D" id="3.50.80.20">
    <property type="entry name" value="D-Ala-D-Ala carboxypeptidase C, peptidase S13"/>
    <property type="match status" value="1"/>
</dbReference>
<dbReference type="InterPro" id="IPR000667">
    <property type="entry name" value="Peptidase_S13"/>
</dbReference>
<sequence length="494" mass="52842">MISRRAFISSALATLGSGPAFANAPTYTPRPKMRGLNPLSPGRDGLKAVLQGAKISGEVVCAVADARSGQVLETVEGDKGLPPASVAKILTTLYALDSLGAGYRFSTRLIATGPVQNGILHGDLVFVGGGDPTLDTNDLAELAAGLKSAGLREIRGQFLIWDGLLPHVASIDPGQPDHVGYSPAVSGVALNFNRVHFEWKRAGSAWAVSMDARTEKYRPEVFTSKMAVVRRAAPVYTYAEHSGIDQWTVASSALGNGGSRWLPVRNPALYVGDVFQTLARSHGIALPTPKQIDRLPSGTVLAQHQSAQLSQLLLAMLKYSNNLMAEMIGMTASLQRGGRPTSLSDSGRRMSDWAAQTYGMQQTHLVDHSGLGEASRLTAHDLVRALVVAQQGGVLKPLLKPIYLQDDKGRPIKGHPVKIAAKTGTLNFVSGLGGFVTAEDGRELAFAIFSADLPARDRISRAERERPPGARSWNARAKRLQHALLLRWGQVYGS</sequence>
<protein>
    <submittedName>
        <fullName evidence="4">D-alanyl-D-alanine carboxypeptidase DacB</fullName>
        <ecNumber evidence="4">3.4.16.4</ecNumber>
        <ecNumber evidence="4">3.4.21.-</ecNumber>
    </submittedName>
</protein>
<keyword evidence="4" id="KW-0645">Protease</keyword>
<evidence type="ECO:0000256" key="1">
    <source>
        <dbReference type="ARBA" id="ARBA00006096"/>
    </source>
</evidence>
<dbReference type="PANTHER" id="PTHR30023:SF0">
    <property type="entry name" value="PENICILLIN-SENSITIVE CARBOXYPEPTIDASE A"/>
    <property type="match status" value="1"/>
</dbReference>
<dbReference type="PANTHER" id="PTHR30023">
    <property type="entry name" value="D-ALANYL-D-ALANINE CARBOXYPEPTIDASE"/>
    <property type="match status" value="1"/>
</dbReference>
<organism evidence="4 5">
    <name type="scientific">Tritonibacter horizontis</name>
    <dbReference type="NCBI Taxonomy" id="1768241"/>
    <lineage>
        <taxon>Bacteria</taxon>
        <taxon>Pseudomonadati</taxon>
        <taxon>Pseudomonadota</taxon>
        <taxon>Alphaproteobacteria</taxon>
        <taxon>Rhodobacterales</taxon>
        <taxon>Paracoccaceae</taxon>
        <taxon>Tritonibacter</taxon>
    </lineage>
</organism>
<dbReference type="Proteomes" id="UP000068382">
    <property type="component" value="Unassembled WGS sequence"/>
</dbReference>
<evidence type="ECO:0000313" key="5">
    <source>
        <dbReference type="Proteomes" id="UP000068382"/>
    </source>
</evidence>
<feature type="chain" id="PRO_5007288416" evidence="3">
    <location>
        <begin position="23"/>
        <end position="494"/>
    </location>
</feature>
<dbReference type="EC" id="3.4.21.-" evidence="4"/>
<comment type="similarity">
    <text evidence="1">Belongs to the peptidase S13 family.</text>
</comment>
<dbReference type="PATRIC" id="fig|1768241.3.peg.4689"/>
<dbReference type="EMBL" id="LPUY01000138">
    <property type="protein sequence ID" value="KUP90625.1"/>
    <property type="molecule type" value="Genomic_DNA"/>
</dbReference>
<evidence type="ECO:0000256" key="3">
    <source>
        <dbReference type="SAM" id="SignalP"/>
    </source>
</evidence>
<comment type="caution">
    <text evidence="4">The sequence shown here is derived from an EMBL/GenBank/DDBJ whole genome shotgun (WGS) entry which is preliminary data.</text>
</comment>
<accession>A0A132BQD6</accession>
<dbReference type="GO" id="GO:0006508">
    <property type="term" value="P:proteolysis"/>
    <property type="evidence" value="ECO:0007669"/>
    <property type="project" value="InterPro"/>
</dbReference>
<keyword evidence="2 4" id="KW-0378">Hydrolase</keyword>
<keyword evidence="3" id="KW-0732">Signal</keyword>
<dbReference type="SUPFAM" id="SSF56601">
    <property type="entry name" value="beta-lactamase/transpeptidase-like"/>
    <property type="match status" value="1"/>
</dbReference>
<dbReference type="Pfam" id="PF02113">
    <property type="entry name" value="Peptidase_S13"/>
    <property type="match status" value="1"/>
</dbReference>
<dbReference type="OrthoDB" id="5372081at2"/>
<name>A0A132BQD6_9RHOB</name>
<dbReference type="GO" id="GO:0009002">
    <property type="term" value="F:serine-type D-Ala-D-Ala carboxypeptidase activity"/>
    <property type="evidence" value="ECO:0007669"/>
    <property type="project" value="UniProtKB-EC"/>
</dbReference>
<evidence type="ECO:0000256" key="2">
    <source>
        <dbReference type="ARBA" id="ARBA00022801"/>
    </source>
</evidence>
<dbReference type="InterPro" id="IPR012338">
    <property type="entry name" value="Beta-lactam/transpept-like"/>
</dbReference>
<gene>
    <name evidence="4" type="primary">dacB</name>
    <name evidence="4" type="ORF">TRIHO_44910</name>
</gene>
<dbReference type="NCBIfam" id="TIGR00666">
    <property type="entry name" value="PBP4"/>
    <property type="match status" value="1"/>
</dbReference>
<proteinExistence type="inferred from homology"/>
<dbReference type="RefSeq" id="WP_068248954.1">
    <property type="nucleotide sequence ID" value="NZ_LPUY01000138.1"/>
</dbReference>
<keyword evidence="5" id="KW-1185">Reference proteome</keyword>
<dbReference type="Gene3D" id="3.40.710.10">
    <property type="entry name" value="DD-peptidase/beta-lactamase superfamily"/>
    <property type="match status" value="2"/>
</dbReference>
<reference evidence="4 5" key="1">
    <citation type="submission" date="2015-12" db="EMBL/GenBank/DDBJ databases">
        <title>Genome sequence of the marine Rhodobacteraceae strain O3.65, Candidatus Tritonibacter horizontis.</title>
        <authorList>
            <person name="Poehlein A."/>
            <person name="Giebel H.A."/>
            <person name="Voget S."/>
            <person name="Brinkhoff T."/>
        </authorList>
    </citation>
    <scope>NUCLEOTIDE SEQUENCE [LARGE SCALE GENOMIC DNA]</scope>
    <source>
        <strain evidence="4 5">O3.65</strain>
    </source>
</reference>
<evidence type="ECO:0000313" key="4">
    <source>
        <dbReference type="EMBL" id="KUP90625.1"/>
    </source>
</evidence>
<feature type="signal peptide" evidence="3">
    <location>
        <begin position="1"/>
        <end position="22"/>
    </location>
</feature>
<dbReference type="AlphaFoldDB" id="A0A132BQD6"/>
<dbReference type="GO" id="GO:0000270">
    <property type="term" value="P:peptidoglycan metabolic process"/>
    <property type="evidence" value="ECO:0007669"/>
    <property type="project" value="TreeGrafter"/>
</dbReference>